<evidence type="ECO:0000256" key="1">
    <source>
        <dbReference type="ARBA" id="ARBA00008007"/>
    </source>
</evidence>
<dbReference type="CDD" id="cd06223">
    <property type="entry name" value="PRTases_typeI"/>
    <property type="match status" value="1"/>
</dbReference>
<evidence type="ECO:0000256" key="2">
    <source>
        <dbReference type="SAM" id="MobiDB-lite"/>
    </source>
</evidence>
<dbReference type="Gene3D" id="3.40.50.2020">
    <property type="match status" value="1"/>
</dbReference>
<dbReference type="RefSeq" id="WP_185792301.1">
    <property type="nucleotide sequence ID" value="NZ_VFOZ01000001.1"/>
</dbReference>
<dbReference type="PANTHER" id="PTHR47505:SF1">
    <property type="entry name" value="DNA UTILIZATION PROTEIN YHGH"/>
    <property type="match status" value="1"/>
</dbReference>
<dbReference type="Pfam" id="PF00156">
    <property type="entry name" value="Pribosyltran"/>
    <property type="match status" value="1"/>
</dbReference>
<keyword evidence="4" id="KW-0328">Glycosyltransferase</keyword>
<dbReference type="GO" id="GO:0016757">
    <property type="term" value="F:glycosyltransferase activity"/>
    <property type="evidence" value="ECO:0007669"/>
    <property type="project" value="UniProtKB-KW"/>
</dbReference>
<feature type="domain" description="Phosphoribosyltransferase" evidence="3">
    <location>
        <begin position="172"/>
        <end position="239"/>
    </location>
</feature>
<evidence type="ECO:0000313" key="4">
    <source>
        <dbReference type="EMBL" id="TQL98380.1"/>
    </source>
</evidence>
<feature type="region of interest" description="Disordered" evidence="2">
    <location>
        <begin position="137"/>
        <end position="158"/>
    </location>
</feature>
<gene>
    <name evidence="4" type="ORF">FB559_4003</name>
</gene>
<dbReference type="PANTHER" id="PTHR47505">
    <property type="entry name" value="DNA UTILIZATION PROTEIN YHGH"/>
    <property type="match status" value="1"/>
</dbReference>
<name>A0A543CN46_9ACTN</name>
<comment type="similarity">
    <text evidence="1">Belongs to the ComF/GntX family.</text>
</comment>
<dbReference type="InterPro" id="IPR051910">
    <property type="entry name" value="ComF/GntX_DNA_util-trans"/>
</dbReference>
<evidence type="ECO:0000259" key="3">
    <source>
        <dbReference type="Pfam" id="PF00156"/>
    </source>
</evidence>
<dbReference type="Proteomes" id="UP000316096">
    <property type="component" value="Unassembled WGS sequence"/>
</dbReference>
<evidence type="ECO:0000313" key="5">
    <source>
        <dbReference type="Proteomes" id="UP000316096"/>
    </source>
</evidence>
<dbReference type="InterPro" id="IPR000836">
    <property type="entry name" value="PRTase_dom"/>
</dbReference>
<dbReference type="InterPro" id="IPR029057">
    <property type="entry name" value="PRTase-like"/>
</dbReference>
<accession>A0A543CN46</accession>
<dbReference type="EMBL" id="VFOZ01000001">
    <property type="protein sequence ID" value="TQL98380.1"/>
    <property type="molecule type" value="Genomic_DNA"/>
</dbReference>
<sequence length="261" mass="26969">MSVLTAALDLILPQPCAGCGIPHGLICPACEEALVKPARLCLPSPVPSGLPPPFAVAPYAGTVRQLIVAHKERGLTGLARPLGVALARAALAAADSAGMGSPLVLVPVPSSRESVRRRGHDPTLRIAREAAKEATREAAETQSAVRAPIRRAGHRSGRRAAVSCVPALAHQRRVADQAGLTAADRTTNLSGALHVRLDLHGVRAIIVDDVVTSGSTLTEAARALRAAGAEVPAAAVIAATERHTGGPFSTPTRHQEVRLQT</sequence>
<keyword evidence="5" id="KW-1185">Reference proteome</keyword>
<protein>
    <submittedName>
        <fullName evidence="4">Putative amidophosphoribosyltransferase</fullName>
    </submittedName>
</protein>
<feature type="compositionally biased region" description="Basic residues" evidence="2">
    <location>
        <begin position="148"/>
        <end position="158"/>
    </location>
</feature>
<comment type="caution">
    <text evidence="4">The sequence shown here is derived from an EMBL/GenBank/DDBJ whole genome shotgun (WGS) entry which is preliminary data.</text>
</comment>
<proteinExistence type="inferred from homology"/>
<keyword evidence="4" id="KW-0808">Transferase</keyword>
<organism evidence="4 5">
    <name type="scientific">Actinoallomurus bryophytorum</name>
    <dbReference type="NCBI Taxonomy" id="1490222"/>
    <lineage>
        <taxon>Bacteria</taxon>
        <taxon>Bacillati</taxon>
        <taxon>Actinomycetota</taxon>
        <taxon>Actinomycetes</taxon>
        <taxon>Streptosporangiales</taxon>
        <taxon>Thermomonosporaceae</taxon>
        <taxon>Actinoallomurus</taxon>
    </lineage>
</organism>
<dbReference type="SUPFAM" id="SSF53271">
    <property type="entry name" value="PRTase-like"/>
    <property type="match status" value="1"/>
</dbReference>
<dbReference type="AlphaFoldDB" id="A0A543CN46"/>
<reference evidence="4 5" key="1">
    <citation type="submission" date="2019-06" db="EMBL/GenBank/DDBJ databases">
        <title>Sequencing the genomes of 1000 actinobacteria strains.</title>
        <authorList>
            <person name="Klenk H.-P."/>
        </authorList>
    </citation>
    <scope>NUCLEOTIDE SEQUENCE [LARGE SCALE GENOMIC DNA]</scope>
    <source>
        <strain evidence="4 5">DSM 102200</strain>
    </source>
</reference>